<comment type="caution">
    <text evidence="2">The sequence shown here is derived from an EMBL/GenBank/DDBJ whole genome shotgun (WGS) entry which is preliminary data.</text>
</comment>
<evidence type="ECO:0000313" key="3">
    <source>
        <dbReference type="Proteomes" id="UP001363151"/>
    </source>
</evidence>
<name>A0ABR1G723_AURAN</name>
<proteinExistence type="predicted"/>
<evidence type="ECO:0008006" key="4">
    <source>
        <dbReference type="Google" id="ProtNLM"/>
    </source>
</evidence>
<protein>
    <recommendedName>
        <fullName evidence="4">CcmD family protein</fullName>
    </recommendedName>
</protein>
<reference evidence="2 3" key="1">
    <citation type="submission" date="2024-03" db="EMBL/GenBank/DDBJ databases">
        <title>Aureococcus anophagefferens CCMP1851 and Kratosvirus quantuckense: Draft genome of a second virus-susceptible host strain in the model system.</title>
        <authorList>
            <person name="Chase E."/>
            <person name="Truchon A.R."/>
            <person name="Schepens W."/>
            <person name="Wilhelm S.W."/>
        </authorList>
    </citation>
    <scope>NUCLEOTIDE SEQUENCE [LARGE SCALE GENOMIC DNA]</scope>
    <source>
        <strain evidence="2 3">CCMP1851</strain>
    </source>
</reference>
<accession>A0ABR1G723</accession>
<keyword evidence="1" id="KW-0812">Transmembrane</keyword>
<keyword evidence="1" id="KW-0472">Membrane</keyword>
<sequence length="81" mass="9017">MTRLRGGARPGGGAFAVTMFCGSLVFIVNSEHSLEMFTSAIFMLACLAAVWYALLWVGRAFIDRTHGFSARRKRELEDDDD</sequence>
<organism evidence="2 3">
    <name type="scientific">Aureococcus anophagefferens</name>
    <name type="common">Harmful bloom alga</name>
    <dbReference type="NCBI Taxonomy" id="44056"/>
    <lineage>
        <taxon>Eukaryota</taxon>
        <taxon>Sar</taxon>
        <taxon>Stramenopiles</taxon>
        <taxon>Ochrophyta</taxon>
        <taxon>Pelagophyceae</taxon>
        <taxon>Pelagomonadales</taxon>
        <taxon>Pelagomonadaceae</taxon>
        <taxon>Aureococcus</taxon>
    </lineage>
</organism>
<keyword evidence="1" id="KW-1133">Transmembrane helix</keyword>
<dbReference type="EMBL" id="JBBJCI010000087">
    <property type="protein sequence ID" value="KAK7248744.1"/>
    <property type="molecule type" value="Genomic_DNA"/>
</dbReference>
<feature type="transmembrane region" description="Helical" evidence="1">
    <location>
        <begin position="12"/>
        <end position="28"/>
    </location>
</feature>
<keyword evidence="3" id="KW-1185">Reference proteome</keyword>
<gene>
    <name evidence="2" type="ORF">SO694_00040270</name>
</gene>
<evidence type="ECO:0000256" key="1">
    <source>
        <dbReference type="SAM" id="Phobius"/>
    </source>
</evidence>
<evidence type="ECO:0000313" key="2">
    <source>
        <dbReference type="EMBL" id="KAK7248744.1"/>
    </source>
</evidence>
<dbReference type="Proteomes" id="UP001363151">
    <property type="component" value="Unassembled WGS sequence"/>
</dbReference>
<feature type="transmembrane region" description="Helical" evidence="1">
    <location>
        <begin position="40"/>
        <end position="62"/>
    </location>
</feature>